<feature type="region of interest" description="Disordered" evidence="1">
    <location>
        <begin position="49"/>
        <end position="101"/>
    </location>
</feature>
<evidence type="ECO:0000313" key="3">
    <source>
        <dbReference type="Proteomes" id="UP000217790"/>
    </source>
</evidence>
<dbReference type="AlphaFoldDB" id="A0A2H3CTM6"/>
<proteinExistence type="predicted"/>
<gene>
    <name evidence="2" type="ORF">ARMGADRAFT_1086569</name>
</gene>
<protein>
    <submittedName>
        <fullName evidence="2">Uncharacterized protein</fullName>
    </submittedName>
</protein>
<keyword evidence="3" id="KW-1185">Reference proteome</keyword>
<organism evidence="2 3">
    <name type="scientific">Armillaria gallica</name>
    <name type="common">Bulbous honey fungus</name>
    <name type="synonym">Armillaria bulbosa</name>
    <dbReference type="NCBI Taxonomy" id="47427"/>
    <lineage>
        <taxon>Eukaryota</taxon>
        <taxon>Fungi</taxon>
        <taxon>Dikarya</taxon>
        <taxon>Basidiomycota</taxon>
        <taxon>Agaricomycotina</taxon>
        <taxon>Agaricomycetes</taxon>
        <taxon>Agaricomycetidae</taxon>
        <taxon>Agaricales</taxon>
        <taxon>Marasmiineae</taxon>
        <taxon>Physalacriaceae</taxon>
        <taxon>Armillaria</taxon>
    </lineage>
</organism>
<name>A0A2H3CTM6_ARMGA</name>
<reference evidence="3" key="1">
    <citation type="journal article" date="2017" name="Nat. Ecol. Evol.">
        <title>Genome expansion and lineage-specific genetic innovations in the forest pathogenic fungi Armillaria.</title>
        <authorList>
            <person name="Sipos G."/>
            <person name="Prasanna A.N."/>
            <person name="Walter M.C."/>
            <person name="O'Connor E."/>
            <person name="Balint B."/>
            <person name="Krizsan K."/>
            <person name="Kiss B."/>
            <person name="Hess J."/>
            <person name="Varga T."/>
            <person name="Slot J."/>
            <person name="Riley R."/>
            <person name="Boka B."/>
            <person name="Rigling D."/>
            <person name="Barry K."/>
            <person name="Lee J."/>
            <person name="Mihaltcheva S."/>
            <person name="LaButti K."/>
            <person name="Lipzen A."/>
            <person name="Waldron R."/>
            <person name="Moloney N.M."/>
            <person name="Sperisen C."/>
            <person name="Kredics L."/>
            <person name="Vagvoelgyi C."/>
            <person name="Patrignani A."/>
            <person name="Fitzpatrick D."/>
            <person name="Nagy I."/>
            <person name="Doyle S."/>
            <person name="Anderson J.B."/>
            <person name="Grigoriev I.V."/>
            <person name="Gueldener U."/>
            <person name="Muensterkoetter M."/>
            <person name="Nagy L.G."/>
        </authorList>
    </citation>
    <scope>NUCLEOTIDE SEQUENCE [LARGE SCALE GENOMIC DNA]</scope>
    <source>
        <strain evidence="3">Ar21-2</strain>
    </source>
</reference>
<sequence>MDRMLGWSDMDPFSMEDATDIRWTKDYISHKPATTHAAATDFAFRVPSSWPAKSDHASRTFTPMKPAEKRKGRASETFNVKQNEVDKRTQGECGNKIPDKG</sequence>
<dbReference type="Proteomes" id="UP000217790">
    <property type="component" value="Unassembled WGS sequence"/>
</dbReference>
<dbReference type="InParanoid" id="A0A2H3CTM6"/>
<evidence type="ECO:0000313" key="2">
    <source>
        <dbReference type="EMBL" id="PBK86391.1"/>
    </source>
</evidence>
<evidence type="ECO:0000256" key="1">
    <source>
        <dbReference type="SAM" id="MobiDB-lite"/>
    </source>
</evidence>
<accession>A0A2H3CTM6</accession>
<dbReference type="EMBL" id="KZ293684">
    <property type="protein sequence ID" value="PBK86391.1"/>
    <property type="molecule type" value="Genomic_DNA"/>
</dbReference>